<feature type="region of interest" description="Disordered" evidence="1">
    <location>
        <begin position="22"/>
        <end position="66"/>
    </location>
</feature>
<organism evidence="2 3">
    <name type="scientific">Pseudogemmobacter faecipullorum</name>
    <dbReference type="NCBI Taxonomy" id="2755041"/>
    <lineage>
        <taxon>Bacteria</taxon>
        <taxon>Pseudomonadati</taxon>
        <taxon>Pseudomonadota</taxon>
        <taxon>Alphaproteobacteria</taxon>
        <taxon>Rhodobacterales</taxon>
        <taxon>Paracoccaceae</taxon>
        <taxon>Pseudogemmobacter</taxon>
    </lineage>
</organism>
<proteinExistence type="predicted"/>
<sequence length="225" mass="25429">MRNPAESQDEDSAFDADIMRQLAAIGTDEDADPVPDARPKVTPRASAGRFQDPDFDDPDITRAPIRPTRYDKAVVKRRTLEAEREALTQTLGYDPRTLLVLDEALKHAEGAIKQAQSDLTRKRESIDEYRTTPEGKSKYNAKRRKRDRPNADRKRMTPEEAKTNDDNRAWERQTRLRMAAKGLSEAEIQAKLIVAFAALQEKRAKKAQAIAEADAMTSQPTFGMF</sequence>
<feature type="compositionally biased region" description="Basic and acidic residues" evidence="1">
    <location>
        <begin position="119"/>
        <end position="137"/>
    </location>
</feature>
<dbReference type="Proteomes" id="UP001198571">
    <property type="component" value="Unassembled WGS sequence"/>
</dbReference>
<feature type="compositionally biased region" description="Basic and acidic residues" evidence="1">
    <location>
        <begin position="148"/>
        <end position="168"/>
    </location>
</feature>
<evidence type="ECO:0000313" key="3">
    <source>
        <dbReference type="Proteomes" id="UP001198571"/>
    </source>
</evidence>
<keyword evidence="3" id="KW-1185">Reference proteome</keyword>
<evidence type="ECO:0000256" key="1">
    <source>
        <dbReference type="SAM" id="MobiDB-lite"/>
    </source>
</evidence>
<dbReference type="RefSeq" id="WP_226934069.1">
    <property type="nucleotide sequence ID" value="NZ_JACDXX010000003.1"/>
</dbReference>
<reference evidence="2 3" key="1">
    <citation type="submission" date="2020-07" db="EMBL/GenBank/DDBJ databases">
        <title>Pseudogemmobacter sp. nov., isolated from poultry manure in Taiwan.</title>
        <authorList>
            <person name="Lin S.-Y."/>
            <person name="Tang Y.-S."/>
            <person name="Young C.-C."/>
        </authorList>
    </citation>
    <scope>NUCLEOTIDE SEQUENCE [LARGE SCALE GENOMIC DNA]</scope>
    <source>
        <strain evidence="2 3">CC-YST710</strain>
    </source>
</reference>
<dbReference type="EMBL" id="JACDXX010000003">
    <property type="protein sequence ID" value="MCB5409163.1"/>
    <property type="molecule type" value="Genomic_DNA"/>
</dbReference>
<name>A0ABS8CIF6_9RHOB</name>
<accession>A0ABS8CIF6</accession>
<protein>
    <submittedName>
        <fullName evidence="2">Uncharacterized protein</fullName>
    </submittedName>
</protein>
<feature type="region of interest" description="Disordered" evidence="1">
    <location>
        <begin position="113"/>
        <end position="168"/>
    </location>
</feature>
<evidence type="ECO:0000313" key="2">
    <source>
        <dbReference type="EMBL" id="MCB5409163.1"/>
    </source>
</evidence>
<gene>
    <name evidence="2" type="ORF">H0485_03960</name>
</gene>
<comment type="caution">
    <text evidence="2">The sequence shown here is derived from an EMBL/GenBank/DDBJ whole genome shotgun (WGS) entry which is preliminary data.</text>
</comment>